<comment type="caution">
    <text evidence="6">The sequence shown here is derived from an EMBL/GenBank/DDBJ whole genome shotgun (WGS) entry which is preliminary data.</text>
</comment>
<dbReference type="Pfam" id="PF03737">
    <property type="entry name" value="RraA-like"/>
    <property type="match status" value="1"/>
</dbReference>
<evidence type="ECO:0000256" key="1">
    <source>
        <dbReference type="ARBA" id="ARBA00001968"/>
    </source>
</evidence>
<dbReference type="GO" id="GO:0046872">
    <property type="term" value="F:metal ion binding"/>
    <property type="evidence" value="ECO:0007669"/>
    <property type="project" value="UniProtKB-KW"/>
</dbReference>
<dbReference type="CDD" id="cd16841">
    <property type="entry name" value="RraA_family"/>
    <property type="match status" value="1"/>
</dbReference>
<dbReference type="InterPro" id="IPR036102">
    <property type="entry name" value="OsmC/Ohrsf"/>
</dbReference>
<reference evidence="6" key="2">
    <citation type="submission" date="2020-09" db="EMBL/GenBank/DDBJ databases">
        <authorList>
            <person name="Sun Q."/>
            <person name="Zhou Y."/>
        </authorList>
    </citation>
    <scope>NUCLEOTIDE SEQUENCE</scope>
    <source>
        <strain evidence="6">CGMCC 1.15095</strain>
    </source>
</reference>
<evidence type="ECO:0000256" key="3">
    <source>
        <dbReference type="ARBA" id="ARBA00029596"/>
    </source>
</evidence>
<dbReference type="RefSeq" id="WP_188771096.1">
    <property type="nucleotide sequence ID" value="NZ_BMHK01000011.1"/>
</dbReference>
<dbReference type="InterPro" id="IPR005493">
    <property type="entry name" value="RraA/RraA-like"/>
</dbReference>
<evidence type="ECO:0000256" key="2">
    <source>
        <dbReference type="ARBA" id="ARBA00016549"/>
    </source>
</evidence>
<feature type="binding site" evidence="5">
    <location>
        <position position="109"/>
    </location>
    <ligand>
        <name>substrate</name>
    </ligand>
</feature>
<dbReference type="AlphaFoldDB" id="A0A916TSC3"/>
<comment type="cofactor">
    <cofactor evidence="1">
        <name>a divalent metal cation</name>
        <dbReference type="ChEBI" id="CHEBI:60240"/>
    </cofactor>
</comment>
<evidence type="ECO:0000313" key="7">
    <source>
        <dbReference type="Proteomes" id="UP000608154"/>
    </source>
</evidence>
<comment type="cofactor">
    <cofactor evidence="5">
        <name>Mg(2+)</name>
        <dbReference type="ChEBI" id="CHEBI:18420"/>
    </cofactor>
</comment>
<protein>
    <recommendedName>
        <fullName evidence="2">Putative 4-hydroxy-4-methyl-2-oxoglutarate aldolase</fullName>
    </recommendedName>
    <alternativeName>
        <fullName evidence="3">Regulator of ribonuclease activity homolog</fullName>
    </alternativeName>
    <alternativeName>
        <fullName evidence="4">RraA-like protein</fullName>
    </alternativeName>
</protein>
<dbReference type="Proteomes" id="UP000608154">
    <property type="component" value="Unassembled WGS sequence"/>
</dbReference>
<reference evidence="6" key="1">
    <citation type="journal article" date="2014" name="Int. J. Syst. Evol. Microbiol.">
        <title>Complete genome sequence of Corynebacterium casei LMG S-19264T (=DSM 44701T), isolated from a smear-ripened cheese.</title>
        <authorList>
            <consortium name="US DOE Joint Genome Institute (JGI-PGF)"/>
            <person name="Walter F."/>
            <person name="Albersmeier A."/>
            <person name="Kalinowski J."/>
            <person name="Ruckert C."/>
        </authorList>
    </citation>
    <scope>NUCLEOTIDE SEQUENCE</scope>
    <source>
        <strain evidence="6">CGMCC 1.15095</strain>
    </source>
</reference>
<dbReference type="Gene3D" id="3.50.30.40">
    <property type="entry name" value="Ribonuclease E inhibitor RraA/RraA-like"/>
    <property type="match status" value="1"/>
</dbReference>
<proteinExistence type="predicted"/>
<dbReference type="Gene3D" id="3.30.300.20">
    <property type="match status" value="1"/>
</dbReference>
<evidence type="ECO:0000256" key="4">
    <source>
        <dbReference type="ARBA" id="ARBA00030169"/>
    </source>
</evidence>
<feature type="binding site" evidence="5">
    <location>
        <begin position="87"/>
        <end position="90"/>
    </location>
    <ligand>
        <name>substrate</name>
    </ligand>
</feature>
<dbReference type="EMBL" id="BMHK01000011">
    <property type="protein sequence ID" value="GGC01688.1"/>
    <property type="molecule type" value="Genomic_DNA"/>
</dbReference>
<keyword evidence="5" id="KW-0479">Metal-binding</keyword>
<dbReference type="SUPFAM" id="SSF82784">
    <property type="entry name" value="OsmC-like"/>
    <property type="match status" value="1"/>
</dbReference>
<dbReference type="InterPro" id="IPR015946">
    <property type="entry name" value="KH_dom-like_a/b"/>
</dbReference>
<dbReference type="PANTHER" id="PTHR33254">
    <property type="entry name" value="4-HYDROXY-4-METHYL-2-OXOGLUTARATE ALDOLASE 3-RELATED"/>
    <property type="match status" value="1"/>
</dbReference>
<dbReference type="Pfam" id="PF02566">
    <property type="entry name" value="OsmC"/>
    <property type="match status" value="1"/>
</dbReference>
<evidence type="ECO:0000256" key="5">
    <source>
        <dbReference type="PIRSR" id="PIRSR605493-1"/>
    </source>
</evidence>
<evidence type="ECO:0000313" key="6">
    <source>
        <dbReference type="EMBL" id="GGC01688.1"/>
    </source>
</evidence>
<name>A0A916TSC3_9SPHN</name>
<organism evidence="6 7">
    <name type="scientific">Novosphingobium endophyticum</name>
    <dbReference type="NCBI Taxonomy" id="1955250"/>
    <lineage>
        <taxon>Bacteria</taxon>
        <taxon>Pseudomonadati</taxon>
        <taxon>Pseudomonadota</taxon>
        <taxon>Alphaproteobacteria</taxon>
        <taxon>Sphingomonadales</taxon>
        <taxon>Sphingomonadaceae</taxon>
        <taxon>Novosphingobium</taxon>
    </lineage>
</organism>
<dbReference type="PANTHER" id="PTHR33254:SF4">
    <property type="entry name" value="4-HYDROXY-4-METHYL-2-OXOGLUTARATE ALDOLASE 3-RELATED"/>
    <property type="match status" value="1"/>
</dbReference>
<keyword evidence="7" id="KW-1185">Reference proteome</keyword>
<dbReference type="InterPro" id="IPR036704">
    <property type="entry name" value="RraA/RraA-like_sf"/>
</dbReference>
<dbReference type="SUPFAM" id="SSF89562">
    <property type="entry name" value="RraA-like"/>
    <property type="match status" value="1"/>
</dbReference>
<dbReference type="InterPro" id="IPR003718">
    <property type="entry name" value="OsmC/Ohr_fam"/>
</dbReference>
<dbReference type="NCBIfam" id="NF041052">
    <property type="entry name" value="OsmC_like_Se"/>
    <property type="match status" value="1"/>
</dbReference>
<accession>A0A916TSC3</accession>
<gene>
    <name evidence="6" type="ORF">GCM10011494_20300</name>
</gene>
<feature type="binding site" evidence="5">
    <location>
        <position position="110"/>
    </location>
    <ligand>
        <name>Mg(2+)</name>
        <dbReference type="ChEBI" id="CHEBI:18420"/>
    </ligand>
</feature>
<sequence>MAENTTAPIYGRALAGFAVSALANAAGGRGVLDPGLIRYSGTRTAAGPAVTADCDEGSLEAVWAAMEGMQPGAVLCIRGPGTSAYMGDMLASDLARRGVLAVIVDGYIRDRAALSQMELTFLARGLYPMAHRRAGPGRPSVPIEIGGVRISPGDWVAVDDDGVIVIAPQDVETVLNKAHENEAIEAGIRARMAAGAGVAEAARAELAARAAAQGMICNVDLLQRERMEAMNETMSWAVVRPEGPTVRKVESLPPVEGLNELAHVKSSSANAVRFHMQAVAEPVSGQGKRAIVGTPMPGWSPFEIYCNEGGPIGGDDDAPSPLGYLTSGIAFCLLTHITMALSHSKLAVERVKVEVRGRFFGQIEPPAGGAEGFDTCIIIDSPEPADRIRVFVTGVQDACIALQSIRQPTQVHSRILHNGEDL</sequence>
<keyword evidence="5" id="KW-0460">Magnesium</keyword>